<dbReference type="GO" id="GO:0015035">
    <property type="term" value="F:protein-disulfide reductase activity"/>
    <property type="evidence" value="ECO:0007669"/>
    <property type="project" value="TreeGrafter"/>
</dbReference>
<dbReference type="RefSeq" id="WP_048042667.1">
    <property type="nucleotide sequence ID" value="NZ_CP009511.1"/>
</dbReference>
<dbReference type="GO" id="GO:0005737">
    <property type="term" value="C:cytoplasm"/>
    <property type="evidence" value="ECO:0007669"/>
    <property type="project" value="TreeGrafter"/>
</dbReference>
<dbReference type="PANTHER" id="PTHR45663:SF11">
    <property type="entry name" value="GEO12009P1"/>
    <property type="match status" value="1"/>
</dbReference>
<dbReference type="PATRIC" id="fig|1434115.4.peg.383"/>
<dbReference type="FunFam" id="3.40.30.10:FF:000423">
    <property type="entry name" value="Thiol:disulfide interchange protein"/>
    <property type="match status" value="1"/>
</dbReference>
<accession>A0A0E3LRM8</accession>
<dbReference type="PROSITE" id="PS51352">
    <property type="entry name" value="THIOREDOXIN_2"/>
    <property type="match status" value="1"/>
</dbReference>
<proteinExistence type="predicted"/>
<evidence type="ECO:0000313" key="2">
    <source>
        <dbReference type="EMBL" id="AKB60296.1"/>
    </source>
</evidence>
<dbReference type="HOGENOM" id="CLU_133605_0_0_2"/>
<dbReference type="PROSITE" id="PS51257">
    <property type="entry name" value="PROKAR_LIPOPROTEIN"/>
    <property type="match status" value="1"/>
</dbReference>
<evidence type="ECO:0000313" key="3">
    <source>
        <dbReference type="Proteomes" id="UP000033116"/>
    </source>
</evidence>
<dbReference type="InterPro" id="IPR036249">
    <property type="entry name" value="Thioredoxin-like_sf"/>
</dbReference>
<dbReference type="EMBL" id="CP009511">
    <property type="protein sequence ID" value="AKB60296.1"/>
    <property type="molecule type" value="Genomic_DNA"/>
</dbReference>
<sequence>MNRLVILLILLAAVLFTAGCTEDADNSTDAQQIQVSVVENLTALEQINTSVQEGPVLIKFGAEWCGPCQQMKPILSDLAAEYTGKATVMSADIDQSRNLSAYFVTSYIPDSFVVVGLEDGEYVYMQDNGNVTKDRFQARVLGVMDKQVYEELLDRAILYHENVNK</sequence>
<dbReference type="PANTHER" id="PTHR45663">
    <property type="entry name" value="GEO12009P1"/>
    <property type="match status" value="1"/>
</dbReference>
<dbReference type="GeneID" id="24863417"/>
<feature type="domain" description="Thioredoxin" evidence="1">
    <location>
        <begin position="7"/>
        <end position="145"/>
    </location>
</feature>
<gene>
    <name evidence="2" type="ORF">MSMAP_0311</name>
</gene>
<dbReference type="Proteomes" id="UP000033116">
    <property type="component" value="Chromosome"/>
</dbReference>
<dbReference type="AlphaFoldDB" id="A0A0E3LRM8"/>
<name>A0A0E3LRM8_METMZ</name>
<dbReference type="SUPFAM" id="SSF52833">
    <property type="entry name" value="Thioredoxin-like"/>
    <property type="match status" value="1"/>
</dbReference>
<dbReference type="CDD" id="cd02947">
    <property type="entry name" value="TRX_family"/>
    <property type="match status" value="1"/>
</dbReference>
<dbReference type="Gene3D" id="3.40.30.10">
    <property type="entry name" value="Glutaredoxin"/>
    <property type="match status" value="1"/>
</dbReference>
<reference evidence="2 3" key="1">
    <citation type="submission" date="2014-07" db="EMBL/GenBank/DDBJ databases">
        <title>Methanogenic archaea and the global carbon cycle.</title>
        <authorList>
            <person name="Henriksen J.R."/>
            <person name="Luke J."/>
            <person name="Reinhart S."/>
            <person name="Benedict M.N."/>
            <person name="Youngblut N.D."/>
            <person name="Metcalf M.E."/>
            <person name="Whitaker R.J."/>
            <person name="Metcalf W.W."/>
        </authorList>
    </citation>
    <scope>NUCLEOTIDE SEQUENCE [LARGE SCALE GENOMIC DNA]</scope>
    <source>
        <strain evidence="2 3">SarPi</strain>
    </source>
</reference>
<dbReference type="InterPro" id="IPR013766">
    <property type="entry name" value="Thioredoxin_domain"/>
</dbReference>
<dbReference type="Pfam" id="PF00085">
    <property type="entry name" value="Thioredoxin"/>
    <property type="match status" value="1"/>
</dbReference>
<evidence type="ECO:0000259" key="1">
    <source>
        <dbReference type="PROSITE" id="PS51352"/>
    </source>
</evidence>
<organism evidence="2 3">
    <name type="scientific">Methanosarcina mazei SarPi</name>
    <dbReference type="NCBI Taxonomy" id="1434115"/>
    <lineage>
        <taxon>Archaea</taxon>
        <taxon>Methanobacteriati</taxon>
        <taxon>Methanobacteriota</taxon>
        <taxon>Stenosarchaea group</taxon>
        <taxon>Methanomicrobia</taxon>
        <taxon>Methanosarcinales</taxon>
        <taxon>Methanosarcinaceae</taxon>
        <taxon>Methanosarcina</taxon>
    </lineage>
</organism>
<protein>
    <submittedName>
        <fullName evidence="2">Putative thiol:disulfide oxidoreductase involved in cytochrome C-type biogenesis</fullName>
    </submittedName>
</protein>